<evidence type="ECO:0000256" key="3">
    <source>
        <dbReference type="ARBA" id="ARBA00022840"/>
    </source>
</evidence>
<dbReference type="GO" id="GO:0016787">
    <property type="term" value="F:hydrolase activity"/>
    <property type="evidence" value="ECO:0007669"/>
    <property type="project" value="UniProtKB-KW"/>
</dbReference>
<dbReference type="Proteomes" id="UP000289792">
    <property type="component" value="Unassembled WGS sequence"/>
</dbReference>
<dbReference type="OrthoDB" id="9782422at2"/>
<reference evidence="5 6" key="1">
    <citation type="submission" date="2019-01" db="EMBL/GenBank/DDBJ databases">
        <title>Genome sequence of the Antarctic species Gelidibacter gilvus ACAM 158(T).</title>
        <authorList>
            <person name="Bowman J.P."/>
        </authorList>
    </citation>
    <scope>NUCLEOTIDE SEQUENCE [LARGE SCALE GENOMIC DNA]</scope>
    <source>
        <strain evidence="5 6">IC158</strain>
    </source>
</reference>
<dbReference type="RefSeq" id="WP_129017259.1">
    <property type="nucleotide sequence ID" value="NZ_SDDZ01000004.1"/>
</dbReference>
<dbReference type="SMART" id="SM00797">
    <property type="entry name" value="AHS2"/>
    <property type="match status" value="1"/>
</dbReference>
<evidence type="ECO:0000256" key="2">
    <source>
        <dbReference type="ARBA" id="ARBA00022801"/>
    </source>
</evidence>
<dbReference type="InterPro" id="IPR052708">
    <property type="entry name" value="PxpC"/>
</dbReference>
<dbReference type="GO" id="GO:0005524">
    <property type="term" value="F:ATP binding"/>
    <property type="evidence" value="ECO:0007669"/>
    <property type="project" value="UniProtKB-KW"/>
</dbReference>
<proteinExistence type="predicted"/>
<sequence>MVEILKAGLYDSIQDLGRFGYQEFGVPISGAMDHYSAKLANAVLGNQEDAALLEFTLIAPRLKFHSDTAICITGMESQAQINEKPVDNNVYIIVRKNDILSFGSRKLGCRGYVAVYGGFLSEKVMESRSFYKSITEQQRLITGDFIKVSQVPIPIKRSNAILKTPQAHLESFGIEVFKGVDFEILNTDHQNKIFTTEFTISKDSNRMAYQLDERFENSLEPIITAPVSPGTVQLTPSGQLMVLMRDCQTTGGYPRILQLSEMAINRLSQKISGQTFRFDVLTA</sequence>
<dbReference type="AlphaFoldDB" id="A0A4Q0XHN0"/>
<feature type="domain" description="Carboxyltransferase" evidence="4">
    <location>
        <begin position="23"/>
        <end position="283"/>
    </location>
</feature>
<evidence type="ECO:0000313" key="5">
    <source>
        <dbReference type="EMBL" id="RXJ50289.1"/>
    </source>
</evidence>
<dbReference type="PANTHER" id="PTHR43309">
    <property type="entry name" value="5-OXOPROLINASE SUBUNIT C"/>
    <property type="match status" value="1"/>
</dbReference>
<comment type="caution">
    <text evidence="5">The sequence shown here is derived from an EMBL/GenBank/DDBJ whole genome shotgun (WGS) entry which is preliminary data.</text>
</comment>
<dbReference type="InterPro" id="IPR003778">
    <property type="entry name" value="CT_A_B"/>
</dbReference>
<dbReference type="InterPro" id="IPR029000">
    <property type="entry name" value="Cyclophilin-like_dom_sf"/>
</dbReference>
<gene>
    <name evidence="5" type="ORF">ESZ48_09945</name>
</gene>
<evidence type="ECO:0000256" key="1">
    <source>
        <dbReference type="ARBA" id="ARBA00022741"/>
    </source>
</evidence>
<keyword evidence="3" id="KW-0067">ATP-binding</keyword>
<dbReference type="EMBL" id="SDDZ01000004">
    <property type="protein sequence ID" value="RXJ50289.1"/>
    <property type="molecule type" value="Genomic_DNA"/>
</dbReference>
<dbReference type="GO" id="GO:0016740">
    <property type="term" value="F:transferase activity"/>
    <property type="evidence" value="ECO:0007669"/>
    <property type="project" value="UniProtKB-KW"/>
</dbReference>
<dbReference type="PANTHER" id="PTHR43309:SF5">
    <property type="entry name" value="5-OXOPROLINASE SUBUNIT C"/>
    <property type="match status" value="1"/>
</dbReference>
<dbReference type="Gene3D" id="2.40.100.10">
    <property type="entry name" value="Cyclophilin-like"/>
    <property type="match status" value="1"/>
</dbReference>
<keyword evidence="1" id="KW-0547">Nucleotide-binding</keyword>
<name>A0A4Q0XHN0_9FLAO</name>
<keyword evidence="2" id="KW-0378">Hydrolase</keyword>
<keyword evidence="6" id="KW-1185">Reference proteome</keyword>
<accession>A0A4Q0XHN0</accession>
<protein>
    <submittedName>
        <fullName evidence="5">Biotin-dependent carboxyltransferase</fullName>
    </submittedName>
</protein>
<evidence type="ECO:0000259" key="4">
    <source>
        <dbReference type="SMART" id="SM00797"/>
    </source>
</evidence>
<dbReference type="Pfam" id="PF02626">
    <property type="entry name" value="CT_A_B"/>
    <property type="match status" value="1"/>
</dbReference>
<organism evidence="5 6">
    <name type="scientific">Gelidibacter gilvus</name>
    <dbReference type="NCBI Taxonomy" id="59602"/>
    <lineage>
        <taxon>Bacteria</taxon>
        <taxon>Pseudomonadati</taxon>
        <taxon>Bacteroidota</taxon>
        <taxon>Flavobacteriia</taxon>
        <taxon>Flavobacteriales</taxon>
        <taxon>Flavobacteriaceae</taxon>
        <taxon>Gelidibacter</taxon>
    </lineage>
</organism>
<evidence type="ECO:0000313" key="6">
    <source>
        <dbReference type="Proteomes" id="UP000289792"/>
    </source>
</evidence>
<keyword evidence="5" id="KW-0808">Transferase</keyword>